<dbReference type="AlphaFoldDB" id="A0A9P6TDU2"/>
<comment type="caution">
    <text evidence="4">The sequence shown here is derived from an EMBL/GenBank/DDBJ whole genome shotgun (WGS) entry which is preliminary data.</text>
</comment>
<evidence type="ECO:0000256" key="2">
    <source>
        <dbReference type="SAM" id="MobiDB-lite"/>
    </source>
</evidence>
<evidence type="ECO:0000313" key="5">
    <source>
        <dbReference type="Proteomes" id="UP000886653"/>
    </source>
</evidence>
<evidence type="ECO:0000256" key="1">
    <source>
        <dbReference type="ARBA" id="ARBA00023054"/>
    </source>
</evidence>
<dbReference type="GO" id="GO:0030490">
    <property type="term" value="P:maturation of SSU-rRNA"/>
    <property type="evidence" value="ECO:0007669"/>
    <property type="project" value="TreeGrafter"/>
</dbReference>
<name>A0A9P6TDU2_9BASI</name>
<evidence type="ECO:0000259" key="3">
    <source>
        <dbReference type="Pfam" id="PF09073"/>
    </source>
</evidence>
<feature type="compositionally biased region" description="Polar residues" evidence="2">
    <location>
        <begin position="219"/>
        <end position="232"/>
    </location>
</feature>
<dbReference type="PANTHER" id="PTHR23325:SF1">
    <property type="entry name" value="SERUM RESPONSE FACTOR-BINDING PROTEIN 1"/>
    <property type="match status" value="1"/>
</dbReference>
<feature type="compositionally biased region" description="Basic and acidic residues" evidence="2">
    <location>
        <begin position="169"/>
        <end position="180"/>
    </location>
</feature>
<dbReference type="OrthoDB" id="3364872at2759"/>
<feature type="region of interest" description="Disordered" evidence="2">
    <location>
        <begin position="341"/>
        <end position="378"/>
    </location>
</feature>
<keyword evidence="5" id="KW-1185">Reference proteome</keyword>
<evidence type="ECO:0000313" key="4">
    <source>
        <dbReference type="EMBL" id="KAG0148060.1"/>
    </source>
</evidence>
<dbReference type="InterPro" id="IPR037393">
    <property type="entry name" value="Bud22/SRFB1"/>
</dbReference>
<dbReference type="Proteomes" id="UP000886653">
    <property type="component" value="Unassembled WGS sequence"/>
</dbReference>
<proteinExistence type="predicted"/>
<dbReference type="Pfam" id="PF09073">
    <property type="entry name" value="BUD22"/>
    <property type="match status" value="1"/>
</dbReference>
<feature type="compositionally biased region" description="Acidic residues" evidence="2">
    <location>
        <begin position="254"/>
        <end position="265"/>
    </location>
</feature>
<reference evidence="4" key="1">
    <citation type="submission" date="2013-11" db="EMBL/GenBank/DDBJ databases">
        <title>Genome sequence of the fusiform rust pathogen reveals effectors for host alternation and coevolution with pine.</title>
        <authorList>
            <consortium name="DOE Joint Genome Institute"/>
            <person name="Smith K."/>
            <person name="Pendleton A."/>
            <person name="Kubisiak T."/>
            <person name="Anderson C."/>
            <person name="Salamov A."/>
            <person name="Aerts A."/>
            <person name="Riley R."/>
            <person name="Clum A."/>
            <person name="Lindquist E."/>
            <person name="Ence D."/>
            <person name="Campbell M."/>
            <person name="Kronenberg Z."/>
            <person name="Feau N."/>
            <person name="Dhillon B."/>
            <person name="Hamelin R."/>
            <person name="Burleigh J."/>
            <person name="Smith J."/>
            <person name="Yandell M."/>
            <person name="Nelson C."/>
            <person name="Grigoriev I."/>
            <person name="Davis J."/>
        </authorList>
    </citation>
    <scope>NUCLEOTIDE SEQUENCE</scope>
    <source>
        <strain evidence="4">G11</strain>
    </source>
</reference>
<feature type="region of interest" description="Disordered" evidence="2">
    <location>
        <begin position="147"/>
        <end position="280"/>
    </location>
</feature>
<dbReference type="InterPro" id="IPR015158">
    <property type="entry name" value="Bud22_dom"/>
</dbReference>
<feature type="compositionally biased region" description="Acidic residues" evidence="2">
    <location>
        <begin position="196"/>
        <end position="207"/>
    </location>
</feature>
<feature type="domain" description="Bud22" evidence="3">
    <location>
        <begin position="24"/>
        <end position="343"/>
    </location>
</feature>
<keyword evidence="1" id="KW-0175">Coiled coil</keyword>
<gene>
    <name evidence="4" type="ORF">CROQUDRAFT_670187</name>
</gene>
<dbReference type="EMBL" id="MU167241">
    <property type="protein sequence ID" value="KAG0148060.1"/>
    <property type="molecule type" value="Genomic_DNA"/>
</dbReference>
<dbReference type="GO" id="GO:0030686">
    <property type="term" value="C:90S preribosome"/>
    <property type="evidence" value="ECO:0007669"/>
    <property type="project" value="TreeGrafter"/>
</dbReference>
<dbReference type="GO" id="GO:0005634">
    <property type="term" value="C:nucleus"/>
    <property type="evidence" value="ECO:0007669"/>
    <property type="project" value="TreeGrafter"/>
</dbReference>
<organism evidence="4 5">
    <name type="scientific">Cronartium quercuum f. sp. fusiforme G11</name>
    <dbReference type="NCBI Taxonomy" id="708437"/>
    <lineage>
        <taxon>Eukaryota</taxon>
        <taxon>Fungi</taxon>
        <taxon>Dikarya</taxon>
        <taxon>Basidiomycota</taxon>
        <taxon>Pucciniomycotina</taxon>
        <taxon>Pucciniomycetes</taxon>
        <taxon>Pucciniales</taxon>
        <taxon>Coleosporiaceae</taxon>
        <taxon>Cronartium</taxon>
    </lineage>
</organism>
<sequence>MNRLHFKRQKLDEEIDLQTTYALNKAIRQVSRAVKKAKTFELQHLVRKIKRIRDGKALGVNSKLDSNQIPLLEADLEEIKAIDASTFARQILTLRVAKLSPPIPLHLPPSEALSGRVANKLSSNKQLTKTIAGEIDRLRTTLVDPSKSLVGLSGGRPVGTHISESEDNLSDHEDAADERVKHQRMSNRQVAREHEAESDDDESSSEEEIQKPLRPPQSPKSNKIKLSSQLSKGKSREQPETVIVSSDLARPEDCEVESSEGEEGQVWDVPPSGRRPSTSTFLPSLNVGYVCGDSDASSVEDPVYDRLEREMGRKNRRGQRARRAIWEKKFGKGAKHLQKVAAKRRPVPTPPTVPLSKPGVPLNPNLAPMGERKAVHPSWEAKVKQQEALAKTVPMGKKIVFD</sequence>
<dbReference type="PANTHER" id="PTHR23325">
    <property type="entry name" value="SERUM RESPONSE FACTOR-BINDING"/>
    <property type="match status" value="1"/>
</dbReference>
<protein>
    <recommendedName>
        <fullName evidence="3">Bud22 domain-containing protein</fullName>
    </recommendedName>
</protein>
<accession>A0A9P6TDU2</accession>